<dbReference type="AlphaFoldDB" id="A0A2Z5J6H8"/>
<evidence type="ECO:0000313" key="3">
    <source>
        <dbReference type="Proteomes" id="UP000252698"/>
    </source>
</evidence>
<proteinExistence type="predicted"/>
<reference evidence="2 3" key="1">
    <citation type="journal article" date="2018" name="Front. Microbiol.">
        <title>Genome Sequencing of Streptomyces atratus SCSIOZH16 and Activation Production of Nocardamine via Metabolic Engineering.</title>
        <authorList>
            <person name="Li Y."/>
            <person name="Zhang C."/>
            <person name="Liu C."/>
            <person name="Ju J."/>
            <person name="Ma J."/>
        </authorList>
    </citation>
    <scope>NUCLEOTIDE SEQUENCE [LARGE SCALE GENOMIC DNA]</scope>
    <source>
        <strain evidence="2 3">SCSIO_ZH16</strain>
    </source>
</reference>
<dbReference type="Proteomes" id="UP000252698">
    <property type="component" value="Chromosome"/>
</dbReference>
<accession>A0A2Z5J6H8</accession>
<sequence length="150" mass="16209">MVVRPVYCGRPSASDLPSSRLRGAARGPLAAPTMASVVSRTLCFCQPLANGKQASSSRLKLSVRFSVLTWAAGHPDVGPGARRLPVNGRGSSRRSRQDAVRPVARLPRRCQRRISGRSARHRIRSFRRSGVPAFLGITQEGRVAPGLRCA</sequence>
<dbReference type="EMBL" id="CP027306">
    <property type="protein sequence ID" value="AXE75860.1"/>
    <property type="molecule type" value="Genomic_DNA"/>
</dbReference>
<dbReference type="KEGG" id="sata:C5746_01420"/>
<organism evidence="2 3">
    <name type="scientific">Streptomyces atratus</name>
    <dbReference type="NCBI Taxonomy" id="1893"/>
    <lineage>
        <taxon>Bacteria</taxon>
        <taxon>Bacillati</taxon>
        <taxon>Actinomycetota</taxon>
        <taxon>Actinomycetes</taxon>
        <taxon>Kitasatosporales</taxon>
        <taxon>Streptomycetaceae</taxon>
        <taxon>Streptomyces</taxon>
    </lineage>
</organism>
<name>A0A2Z5J6H8_STRAR</name>
<protein>
    <submittedName>
        <fullName evidence="2">Uncharacterized protein</fullName>
    </submittedName>
</protein>
<gene>
    <name evidence="2" type="ORF">C5746_01420</name>
</gene>
<evidence type="ECO:0000313" key="2">
    <source>
        <dbReference type="EMBL" id="AXE75860.1"/>
    </source>
</evidence>
<feature type="region of interest" description="Disordered" evidence="1">
    <location>
        <begin position="78"/>
        <end position="102"/>
    </location>
</feature>
<evidence type="ECO:0000256" key="1">
    <source>
        <dbReference type="SAM" id="MobiDB-lite"/>
    </source>
</evidence>